<comment type="caution">
    <text evidence="17">The sequence shown here is derived from an EMBL/GenBank/DDBJ whole genome shotgun (WGS) entry which is preliminary data.</text>
</comment>
<evidence type="ECO:0000256" key="5">
    <source>
        <dbReference type="ARBA" id="ARBA00022516"/>
    </source>
</evidence>
<evidence type="ECO:0000256" key="7">
    <source>
        <dbReference type="ARBA" id="ARBA00022832"/>
    </source>
</evidence>
<dbReference type="InterPro" id="IPR017568">
    <property type="entry name" value="3-oxoacyl-ACP_synth-2"/>
</dbReference>
<keyword evidence="5 14" id="KW-0444">Lipid biosynthesis</keyword>
<accession>A0ABV5YHQ0</accession>
<feature type="domain" description="Ketosynthase family 3 (KS3)" evidence="16">
    <location>
        <begin position="2"/>
        <end position="409"/>
    </location>
</feature>
<evidence type="ECO:0000256" key="15">
    <source>
        <dbReference type="RuleBase" id="RU003694"/>
    </source>
</evidence>
<comment type="catalytic activity">
    <reaction evidence="12 14">
        <text>(9Z)-hexadecenoyl-[ACP] + malonyl-[ACP] + H(+) = 3-oxo-(11Z)-octadecenoyl-[ACP] + holo-[ACP] + CO2</text>
        <dbReference type="Rhea" id="RHEA:55040"/>
        <dbReference type="Rhea" id="RHEA-COMP:9623"/>
        <dbReference type="Rhea" id="RHEA-COMP:9685"/>
        <dbReference type="Rhea" id="RHEA-COMP:10800"/>
        <dbReference type="Rhea" id="RHEA-COMP:14074"/>
        <dbReference type="ChEBI" id="CHEBI:15378"/>
        <dbReference type="ChEBI" id="CHEBI:16526"/>
        <dbReference type="ChEBI" id="CHEBI:64479"/>
        <dbReference type="ChEBI" id="CHEBI:78449"/>
        <dbReference type="ChEBI" id="CHEBI:83989"/>
        <dbReference type="ChEBI" id="CHEBI:138538"/>
        <dbReference type="EC" id="2.3.1.179"/>
    </reaction>
</comment>
<gene>
    <name evidence="17" type="primary">fabF</name>
    <name evidence="17" type="ORF">ACFFNX_20585</name>
</gene>
<evidence type="ECO:0000313" key="18">
    <source>
        <dbReference type="Proteomes" id="UP001589627"/>
    </source>
</evidence>
<comment type="function">
    <text evidence="11 14">Involved in the type II fatty acid elongation cycle. Catalyzes the elongation of a wide range of acyl-ACP by the addition of two carbons from malonyl-ACP to an acyl acceptor. Can efficiently catalyze the conversion of palmitoleoyl-ACP (cis-hexadec-9-enoyl-ACP) to cis-vaccenoyl-ACP (cis-octadec-11-enoyl-ACP), an essential step in the thermal regulation of fatty acid composition.</text>
</comment>
<dbReference type="EC" id="2.3.1.179" evidence="3 14"/>
<proteinExistence type="inferred from homology"/>
<comment type="catalytic activity">
    <reaction evidence="13 14">
        <text>a fatty acyl-[ACP] + malonyl-[ACP] + H(+) = a 3-oxoacyl-[ACP] + holo-[ACP] + CO2</text>
        <dbReference type="Rhea" id="RHEA:22836"/>
        <dbReference type="Rhea" id="RHEA-COMP:9623"/>
        <dbReference type="Rhea" id="RHEA-COMP:9685"/>
        <dbReference type="Rhea" id="RHEA-COMP:9916"/>
        <dbReference type="Rhea" id="RHEA-COMP:14125"/>
        <dbReference type="ChEBI" id="CHEBI:15378"/>
        <dbReference type="ChEBI" id="CHEBI:16526"/>
        <dbReference type="ChEBI" id="CHEBI:64479"/>
        <dbReference type="ChEBI" id="CHEBI:78449"/>
        <dbReference type="ChEBI" id="CHEBI:78776"/>
        <dbReference type="ChEBI" id="CHEBI:138651"/>
    </reaction>
</comment>
<evidence type="ECO:0000313" key="17">
    <source>
        <dbReference type="EMBL" id="MFB9834585.1"/>
    </source>
</evidence>
<keyword evidence="6 14" id="KW-0808">Transferase</keyword>
<keyword evidence="9 14" id="KW-0275">Fatty acid biosynthesis</keyword>
<dbReference type="EMBL" id="JBHLZP010000147">
    <property type="protein sequence ID" value="MFB9834585.1"/>
    <property type="molecule type" value="Genomic_DNA"/>
</dbReference>
<dbReference type="RefSeq" id="WP_378204469.1">
    <property type="nucleotide sequence ID" value="NZ_JBHLZP010000147.1"/>
</dbReference>
<dbReference type="InterPro" id="IPR016039">
    <property type="entry name" value="Thiolase-like"/>
</dbReference>
<dbReference type="GO" id="GO:0004315">
    <property type="term" value="F:3-oxoacyl-[acyl-carrier-protein] synthase activity"/>
    <property type="evidence" value="ECO:0007669"/>
    <property type="project" value="UniProtKB-EC"/>
</dbReference>
<evidence type="ECO:0000256" key="11">
    <source>
        <dbReference type="ARBA" id="ARBA00024006"/>
    </source>
</evidence>
<sequence length="410" mass="42756">MVERVVVTGLGAVTPVGNDVAATWEALVHGRSGIRPITRFDASHDRVRIAGEVTGFDPHQVLDHKRVRRSARFSQFAVAAAREAVKDAGLVLEGDTSRVGVVVNNAVSGFPEMQGGVETLHERGEQRVSPYYVSSVIPNMPACEVAMDLGVHGPVTAGALACASGVYALLDARRLILAGEADVVIAGGTDAGITSAIFAGLTNMGALSRRNDEPERASRPFDGQRDGFVFGEGAVLLVLESERHARARGARPYAEVAGGALTSDAFHVSAPEPGGAYATAAIRQAMERTGTAPTDVDYICAHGTSTKANDVTETKAIRAALGTHADHVAVSSPKSMVGHLIGAAGALSAMVCALAIRDGVVPPTINQETPDPECDLDYVPNTARPLRVRTALVNAFGFGGQNCVAVIREP</sequence>
<dbReference type="PIRSF" id="PIRSF000447">
    <property type="entry name" value="KAS_II"/>
    <property type="match status" value="1"/>
</dbReference>
<evidence type="ECO:0000256" key="6">
    <source>
        <dbReference type="ARBA" id="ARBA00022679"/>
    </source>
</evidence>
<dbReference type="PROSITE" id="PS52004">
    <property type="entry name" value="KS3_2"/>
    <property type="match status" value="1"/>
</dbReference>
<dbReference type="NCBIfam" id="TIGR03150">
    <property type="entry name" value="fabF"/>
    <property type="match status" value="1"/>
</dbReference>
<evidence type="ECO:0000256" key="8">
    <source>
        <dbReference type="ARBA" id="ARBA00023098"/>
    </source>
</evidence>
<dbReference type="InterPro" id="IPR014030">
    <property type="entry name" value="Ketoacyl_synth_N"/>
</dbReference>
<dbReference type="PANTHER" id="PTHR11712">
    <property type="entry name" value="POLYKETIDE SYNTHASE-RELATED"/>
    <property type="match status" value="1"/>
</dbReference>
<reference evidence="17 18" key="1">
    <citation type="submission" date="2024-09" db="EMBL/GenBank/DDBJ databases">
        <authorList>
            <person name="Sun Q."/>
            <person name="Mori K."/>
        </authorList>
    </citation>
    <scope>NUCLEOTIDE SEQUENCE [LARGE SCALE GENOMIC DNA]</scope>
    <source>
        <strain evidence="17 18">TBRC 0563</strain>
    </source>
</reference>
<evidence type="ECO:0000256" key="3">
    <source>
        <dbReference type="ARBA" id="ARBA00012356"/>
    </source>
</evidence>
<name>A0ABV5YHQ0_9ACTN</name>
<comment type="pathway">
    <text evidence="1 14">Lipid metabolism; fatty acid biosynthesis.</text>
</comment>
<evidence type="ECO:0000256" key="4">
    <source>
        <dbReference type="ARBA" id="ARBA00014657"/>
    </source>
</evidence>
<protein>
    <recommendedName>
        <fullName evidence="4 14">3-oxoacyl-[acyl-carrier-protein] synthase 2</fullName>
        <ecNumber evidence="3 14">2.3.1.179</ecNumber>
    </recommendedName>
</protein>
<keyword evidence="8" id="KW-0443">Lipid metabolism</keyword>
<evidence type="ECO:0000259" key="16">
    <source>
        <dbReference type="PROSITE" id="PS52004"/>
    </source>
</evidence>
<keyword evidence="10 14" id="KW-0012">Acyltransferase</keyword>
<keyword evidence="7" id="KW-0276">Fatty acid metabolism</keyword>
<dbReference type="NCBIfam" id="NF005589">
    <property type="entry name" value="PRK07314.1"/>
    <property type="match status" value="1"/>
</dbReference>
<comment type="similarity">
    <text evidence="2 14 15">Belongs to the thiolase-like superfamily. Beta-ketoacyl-ACP synthases family.</text>
</comment>
<dbReference type="InterPro" id="IPR020841">
    <property type="entry name" value="PKS_Beta-ketoAc_synthase_dom"/>
</dbReference>
<evidence type="ECO:0000256" key="1">
    <source>
        <dbReference type="ARBA" id="ARBA00005194"/>
    </source>
</evidence>
<dbReference type="CDD" id="cd00834">
    <property type="entry name" value="KAS_I_II"/>
    <property type="match status" value="1"/>
</dbReference>
<dbReference type="InterPro" id="IPR014031">
    <property type="entry name" value="Ketoacyl_synth_C"/>
</dbReference>
<dbReference type="SMART" id="SM00825">
    <property type="entry name" value="PKS_KS"/>
    <property type="match status" value="1"/>
</dbReference>
<evidence type="ECO:0000256" key="10">
    <source>
        <dbReference type="ARBA" id="ARBA00023315"/>
    </source>
</evidence>
<evidence type="ECO:0000256" key="9">
    <source>
        <dbReference type="ARBA" id="ARBA00023160"/>
    </source>
</evidence>
<evidence type="ECO:0000256" key="12">
    <source>
        <dbReference type="ARBA" id="ARBA00047318"/>
    </source>
</evidence>
<evidence type="ECO:0000256" key="14">
    <source>
        <dbReference type="PIRNR" id="PIRNR000447"/>
    </source>
</evidence>
<dbReference type="Proteomes" id="UP001589627">
    <property type="component" value="Unassembled WGS sequence"/>
</dbReference>
<dbReference type="Pfam" id="PF00109">
    <property type="entry name" value="ketoacyl-synt"/>
    <property type="match status" value="1"/>
</dbReference>
<evidence type="ECO:0000256" key="2">
    <source>
        <dbReference type="ARBA" id="ARBA00008467"/>
    </source>
</evidence>
<dbReference type="PANTHER" id="PTHR11712:SF336">
    <property type="entry name" value="3-OXOACYL-[ACYL-CARRIER-PROTEIN] SYNTHASE, MITOCHONDRIAL"/>
    <property type="match status" value="1"/>
</dbReference>
<dbReference type="Gene3D" id="3.40.47.10">
    <property type="match status" value="1"/>
</dbReference>
<dbReference type="Pfam" id="PF02801">
    <property type="entry name" value="Ketoacyl-synt_C"/>
    <property type="match status" value="1"/>
</dbReference>
<dbReference type="SUPFAM" id="SSF53901">
    <property type="entry name" value="Thiolase-like"/>
    <property type="match status" value="2"/>
</dbReference>
<evidence type="ECO:0000256" key="13">
    <source>
        <dbReference type="ARBA" id="ARBA00047659"/>
    </source>
</evidence>
<dbReference type="InterPro" id="IPR000794">
    <property type="entry name" value="Beta-ketoacyl_synthase"/>
</dbReference>
<organism evidence="17 18">
    <name type="scientific">Actinoallomurus acaciae</name>
    <dbReference type="NCBI Taxonomy" id="502577"/>
    <lineage>
        <taxon>Bacteria</taxon>
        <taxon>Bacillati</taxon>
        <taxon>Actinomycetota</taxon>
        <taxon>Actinomycetes</taxon>
        <taxon>Streptosporangiales</taxon>
        <taxon>Thermomonosporaceae</taxon>
        <taxon>Actinoallomurus</taxon>
    </lineage>
</organism>
<keyword evidence="18" id="KW-1185">Reference proteome</keyword>